<evidence type="ECO:0000313" key="2">
    <source>
        <dbReference type="Proteomes" id="UP000255460"/>
    </source>
</evidence>
<reference evidence="1 2" key="1">
    <citation type="submission" date="2018-06" db="EMBL/GenBank/DDBJ databases">
        <authorList>
            <consortium name="Pathogen Informatics"/>
            <person name="Doyle S."/>
        </authorList>
    </citation>
    <scope>NUCLEOTIDE SEQUENCE [LARGE SCALE GENOMIC DNA]</scope>
    <source>
        <strain evidence="1 2">NCTC10418</strain>
    </source>
</reference>
<gene>
    <name evidence="1" type="primary">yeiI_1</name>
    <name evidence="1" type="ORF">NCTC10418_02694</name>
</gene>
<keyword evidence="1" id="KW-0808">Transferase</keyword>
<sequence length="66" mass="7748">MLVWCWLIVISHLKPWSGVFTIADEIPMFVDTVSEFKANKVKNWYSRIHTLKPTQNELEILWGATD</sequence>
<organism evidence="1 2">
    <name type="scientific">Escherichia coli</name>
    <dbReference type="NCBI Taxonomy" id="562"/>
    <lineage>
        <taxon>Bacteria</taxon>
        <taxon>Pseudomonadati</taxon>
        <taxon>Pseudomonadota</taxon>
        <taxon>Gammaproteobacteria</taxon>
        <taxon>Enterobacterales</taxon>
        <taxon>Enterobacteriaceae</taxon>
        <taxon>Escherichia</taxon>
    </lineage>
</organism>
<evidence type="ECO:0000313" key="1">
    <source>
        <dbReference type="EMBL" id="STE85102.1"/>
    </source>
</evidence>
<dbReference type="GO" id="GO:0016301">
    <property type="term" value="F:kinase activity"/>
    <property type="evidence" value="ECO:0007669"/>
    <property type="project" value="UniProtKB-KW"/>
</dbReference>
<proteinExistence type="predicted"/>
<keyword evidence="1" id="KW-0418">Kinase</keyword>
<dbReference type="Proteomes" id="UP000255460">
    <property type="component" value="Unassembled WGS sequence"/>
</dbReference>
<name>A0A376KRV2_ECOLX</name>
<accession>A0A376KRV2</accession>
<protein>
    <submittedName>
        <fullName evidence="1">Sugar kinase YeiI</fullName>
    </submittedName>
</protein>
<dbReference type="AlphaFoldDB" id="A0A376KRV2"/>
<dbReference type="EMBL" id="UFZQ01000001">
    <property type="protein sequence ID" value="STE85102.1"/>
    <property type="molecule type" value="Genomic_DNA"/>
</dbReference>